<dbReference type="RefSeq" id="NP_899132.1">
    <property type="nucleotide sequence ID" value="NM_183309.3"/>
</dbReference>
<gene>
    <name evidence="2" type="primary">Gm5111</name>
    <name evidence="2" type="synonym">EG330305</name>
</gene>
<dbReference type="AlphaFoldDB" id="Q8C9M4"/>
<dbReference type="GeneID" id="330305"/>
<sequence length="190" mass="21169">MLTIGKSLALQPQLTSNLRSSCLGPLNAKIIDVCCHSSPPSLLSFVTKYLQLRNLQGKRLTLAQHPEDREVQDVTSGKDHIEFHNVVELKRHAWKRKHKRYPCFVTTCFHENQPCPVGKALISLSTAQPSLKSPITRLLHLPPSLLSMQDLDLAVSVSFRRSQTSLLTLDLLQLFGASVENFLSSVSTNS</sequence>
<reference evidence="1" key="6">
    <citation type="journal article" date="2002" name="Nature">
        <title>Analysis of the mouse transcriptome based on functional annotation of 60,770 full-length cDNAs.</title>
        <authorList>
            <consortium name="The FANTOM Consortium and the RIKEN Genome Exploration Research Group Phase I and II Team"/>
        </authorList>
    </citation>
    <scope>NUCLEOTIDE SEQUENCE</scope>
    <source>
        <strain evidence="1">C57BL/6J</strain>
        <tissue evidence="1">Thymus</tissue>
    </source>
</reference>
<reference evidence="1" key="3">
    <citation type="journal article" date="2000" name="Genome Res.">
        <title>RIKEN integrated sequence analysis (RISA) system--384-format sequencing pipeline with 384 multicapillary sequencer.</title>
        <authorList>
            <person name="Shibata K."/>
            <person name="Itoh M."/>
            <person name="Aizawa K."/>
            <person name="Nagaoka S."/>
            <person name="Sasaki N."/>
            <person name="Carninci P."/>
            <person name="Konno H."/>
            <person name="Akiyama J."/>
            <person name="Nishi K."/>
            <person name="Kitsunai T."/>
            <person name="Tashiro H."/>
            <person name="Itoh M."/>
            <person name="Sumi N."/>
            <person name="Ishii Y."/>
            <person name="Nakamura S."/>
            <person name="Hazama M."/>
            <person name="Nishine T."/>
            <person name="Harada A."/>
            <person name="Yamamoto R."/>
            <person name="Matsumoto H."/>
            <person name="Sakaguchi S."/>
            <person name="Ikegami T."/>
            <person name="Kashiwagi K."/>
            <person name="Fujiwake S."/>
            <person name="Inoue K."/>
            <person name="Togawa Y."/>
            <person name="Izawa M."/>
            <person name="Ohara E."/>
            <person name="Watahiki M."/>
            <person name="Yoneda Y."/>
            <person name="Ishikawa T."/>
            <person name="Ozawa K."/>
            <person name="Tanaka T."/>
            <person name="Matsuura S."/>
            <person name="Kawai J."/>
            <person name="Okazaki Y."/>
            <person name="Muramatsu M."/>
            <person name="Inoue Y."/>
            <person name="Kira A."/>
            <person name="Hayashizaki Y."/>
        </authorList>
    </citation>
    <scope>NUCLEOTIDE SEQUENCE</scope>
    <source>
        <strain evidence="1">C57BL/6J</strain>
        <tissue evidence="1">Thymus</tissue>
    </source>
</reference>
<reference evidence="1" key="4">
    <citation type="journal article" date="2001" name="Nature">
        <title>Functional annotation of a full-length mouse cDNA collection.</title>
        <authorList>
            <consortium name="The RIKEN Genome Exploration Research Group Phase II Team and the FANTOM Consortium"/>
        </authorList>
    </citation>
    <scope>NUCLEOTIDE SEQUENCE</scope>
    <source>
        <strain evidence="1">C57BL/6J</strain>
        <tissue evidence="1">Thymus</tissue>
    </source>
</reference>
<reference evidence="1" key="8">
    <citation type="journal article" date="2005" name="Science">
        <title>Antisense Transcription in the Mammalian Transcriptome.</title>
        <authorList>
            <consortium name="RIKEN Genome Exploration Research Group and Genome Science Group (Genome Network Project Core Group) and the FANTOM Consortium"/>
        </authorList>
    </citation>
    <scope>NUCLEOTIDE SEQUENCE</scope>
    <source>
        <strain evidence="1">C57BL/6J</strain>
        <tissue evidence="1">Thymus</tissue>
    </source>
</reference>
<reference evidence="1" key="5">
    <citation type="submission" date="2001-07" db="EMBL/GenBank/DDBJ databases">
        <authorList>
            <person name="Adachi J."/>
            <person name="Aizawa K."/>
            <person name="Akimura T."/>
            <person name="Arakawa T."/>
            <person name="Bono H."/>
            <person name="Carninci P."/>
            <person name="Fukuda S."/>
            <person name="Furuno M."/>
            <person name="Hanagaki T."/>
            <person name="Hara A."/>
            <person name="Hashizume W."/>
            <person name="Hayashida K."/>
            <person name="Hayatsu N."/>
            <person name="Hiramoto K."/>
            <person name="Hiraoka T."/>
            <person name="Hirozane T."/>
            <person name="Hori F."/>
            <person name="Imotani K."/>
            <person name="Ishii Y."/>
            <person name="Itoh M."/>
            <person name="Kagawa I."/>
            <person name="Kasukawa T."/>
            <person name="Katoh H."/>
            <person name="Kawai J."/>
            <person name="Kojima Y."/>
            <person name="Kondo S."/>
            <person name="Konno H."/>
            <person name="Kouda M."/>
            <person name="Koya S."/>
            <person name="Kurihara C."/>
            <person name="Matsuyama T."/>
            <person name="Miyazaki A."/>
            <person name="Murata M."/>
            <person name="Nakamura M."/>
            <person name="Nishi K."/>
            <person name="Nomura K."/>
            <person name="Numazaki R."/>
            <person name="Ohno M."/>
            <person name="Ohsato N."/>
            <person name="Okazaki Y."/>
            <person name="Saito R."/>
            <person name="Saitoh H."/>
            <person name="Sakai C."/>
            <person name="Sakai K."/>
            <person name="Sakazume N."/>
            <person name="Sano H."/>
            <person name="Sasaki D."/>
            <person name="Shibata K."/>
            <person name="Shinagawa A."/>
            <person name="Shiraki T."/>
            <person name="Sogabe Y."/>
            <person name="Tagami M."/>
            <person name="Tagawa A."/>
            <person name="Takahashi F."/>
            <person name="Takaku-Akahira S."/>
            <person name="Takeda Y."/>
            <person name="Tanaka T."/>
            <person name="Tomaru A."/>
            <person name="Toya T."/>
            <person name="Yasunishi A."/>
            <person name="Muramatsu M."/>
            <person name="Hayashizaki Y."/>
        </authorList>
    </citation>
    <scope>NUCLEOTIDE SEQUENCE</scope>
    <source>
        <strain evidence="1">C57BL/6J</strain>
        <tissue evidence="1">Thymus</tissue>
    </source>
</reference>
<accession>Q8C9M4</accession>
<evidence type="ECO:0000313" key="1">
    <source>
        <dbReference type="EMBL" id="BAC31066.1"/>
    </source>
</evidence>
<dbReference type="MGI" id="MGI:3645688">
    <property type="gene designation" value="Gm5111"/>
</dbReference>
<reference evidence="1" key="2">
    <citation type="journal article" date="2000" name="Genome Res.">
        <title>Normalization and subtraction of cap-trapper-selected cDNAs to prepare full-length cDNA libraries for rapid discovery of new genes.</title>
        <authorList>
            <person name="Carninci P."/>
            <person name="Shibata Y."/>
            <person name="Hayatsu N."/>
            <person name="Sugahara Y."/>
            <person name="Shibata K."/>
            <person name="Itoh M."/>
            <person name="Konno H."/>
            <person name="Okazaki Y."/>
            <person name="Muramatsu M."/>
            <person name="Hayashizaki Y."/>
        </authorList>
    </citation>
    <scope>NUCLEOTIDE SEQUENCE</scope>
    <source>
        <strain evidence="1">C57BL/6J</strain>
        <tissue evidence="1">Thymus</tissue>
    </source>
</reference>
<organism evidence="1">
    <name type="scientific">Mus musculus</name>
    <name type="common">Mouse</name>
    <dbReference type="NCBI Taxonomy" id="10090"/>
    <lineage>
        <taxon>Eukaryota</taxon>
        <taxon>Metazoa</taxon>
        <taxon>Chordata</taxon>
        <taxon>Craniata</taxon>
        <taxon>Vertebrata</taxon>
        <taxon>Euteleostomi</taxon>
        <taxon>Mammalia</taxon>
        <taxon>Eutheria</taxon>
        <taxon>Euarchontoglires</taxon>
        <taxon>Glires</taxon>
        <taxon>Rodentia</taxon>
        <taxon>Myomorpha</taxon>
        <taxon>Muroidea</taxon>
        <taxon>Muridae</taxon>
        <taxon>Murinae</taxon>
        <taxon>Mus</taxon>
        <taxon>Mus</taxon>
    </lineage>
</organism>
<reference evidence="1" key="1">
    <citation type="journal article" date="1999" name="Methods Enzymol.">
        <title>High-efficiency full-length cDNA cloning.</title>
        <authorList>
            <person name="Carninci P."/>
            <person name="Hayashizaki Y."/>
        </authorList>
    </citation>
    <scope>NUCLEOTIDE SEQUENCE</scope>
    <source>
        <strain evidence="1">C57BL/6J</strain>
        <tissue evidence="1">Thymus</tissue>
    </source>
</reference>
<dbReference type="OrthoDB" id="10479409at2759"/>
<dbReference type="EMBL" id="AK041789">
    <property type="protein sequence ID" value="BAC31066.1"/>
    <property type="molecule type" value="mRNA"/>
</dbReference>
<evidence type="ECO:0000313" key="2">
    <source>
        <dbReference type="MGI" id="MGI:3645688"/>
    </source>
</evidence>
<dbReference type="HOGENOM" id="CLU_1427568_0_0_1"/>
<dbReference type="RNAct" id="Q8C9M4">
    <property type="molecule type" value="protein"/>
</dbReference>
<dbReference type="KEGG" id="mmu:330305"/>
<proteinExistence type="evidence at transcript level"/>
<dbReference type="UCSC" id="uc009buu.1">
    <property type="organism name" value="mouse"/>
</dbReference>
<protein>
    <submittedName>
        <fullName evidence="1">Uncharacterized protein</fullName>
    </submittedName>
</protein>
<dbReference type="DNASU" id="330305"/>
<reference evidence="1" key="7">
    <citation type="journal article" date="2005" name="Science">
        <title>The Transcriptional Landscape of the Mammalian Genome.</title>
        <authorList>
            <consortium name="The FANTOM Consortium"/>
            <consortium name="Riken Genome Exploration Research Group and Genome Science Group (Genome Network Project Core Group)"/>
        </authorList>
    </citation>
    <scope>NUCLEOTIDE SEQUENCE</scope>
    <source>
        <strain evidence="1">C57BL/6J</strain>
        <tissue evidence="1">Thymus</tissue>
    </source>
</reference>
<dbReference type="BioGRID-ORCS" id="330305">
    <property type="hits" value="1 hit in 69 CRISPR screens"/>
</dbReference>
<name>Q8C9M4_MOUSE</name>
<dbReference type="AGR" id="MGI:3645688"/>